<evidence type="ECO:0000313" key="7">
    <source>
        <dbReference type="EMBL" id="RKO65969.1"/>
    </source>
</evidence>
<comment type="subcellular location">
    <subcellularLocation>
        <location evidence="1">Cell membrane</location>
        <topology evidence="1">Multi-pass membrane protein</topology>
    </subcellularLocation>
</comment>
<evidence type="ECO:0000256" key="4">
    <source>
        <dbReference type="ARBA" id="ARBA00022989"/>
    </source>
</evidence>
<dbReference type="GO" id="GO:0005886">
    <property type="term" value="C:plasma membrane"/>
    <property type="evidence" value="ECO:0007669"/>
    <property type="project" value="UniProtKB-SubCell"/>
</dbReference>
<dbReference type="InterPro" id="IPR002293">
    <property type="entry name" value="AA/rel_permease1"/>
</dbReference>
<gene>
    <name evidence="7" type="ORF">D7024_02695</name>
</gene>
<evidence type="ECO:0000256" key="2">
    <source>
        <dbReference type="ARBA" id="ARBA00022475"/>
    </source>
</evidence>
<organism evidence="7 8">
    <name type="scientific">Desulfofundulus salinus</name>
    <dbReference type="NCBI Taxonomy" id="2419843"/>
    <lineage>
        <taxon>Bacteria</taxon>
        <taxon>Bacillati</taxon>
        <taxon>Bacillota</taxon>
        <taxon>Clostridia</taxon>
        <taxon>Eubacteriales</taxon>
        <taxon>Peptococcaceae</taxon>
        <taxon>Desulfofundulus</taxon>
    </lineage>
</organism>
<keyword evidence="3 6" id="KW-0812">Transmembrane</keyword>
<sequence length="466" mass="50598">MAQKESFARVLTRKDVLALAFGAMIGWGWVVLAGTWVESAGSIGAMLAFLIGSIVVIFVGLTYAELTPAMPKAGGEFVFSFRAMGVTPSFICGWILALGYTSVVAFEAVALPTVVEYLIPDYKHGYLWTVAGWDVYASWALVGIIGSIILTIINYVGIKPAAFLQGVLTLLIAVVGIMLMTGALFNGNTGYLEPLFVGGMKGVFAVLIMTPFMFVGFDVIPQAAEEMNIPFKSIGKILLLSIFLAALWYIMVIFSVSVALTEQQMHASKLPTADAMAALFKGGWAAKLLILGGIGGIITSWNSFFVGASRVIFAMARAKLLPDFLGQLHPRYKTPANAILLVGVLSTLAPLLGRKMLVWLVDAGSLATIVAWTMVAISFLILRYREPEMERPFRVSYGKPVGFLAVIFSLALILLYLPGSPAALVWPYEWLIFLGWCALGVVFYFWARSSHAQTTAIMRELLQAEK</sequence>
<evidence type="ECO:0000256" key="5">
    <source>
        <dbReference type="ARBA" id="ARBA00023136"/>
    </source>
</evidence>
<dbReference type="PANTHER" id="PTHR42770:SF7">
    <property type="entry name" value="MEMBRANE PROTEIN"/>
    <property type="match status" value="1"/>
</dbReference>
<dbReference type="Proteomes" id="UP000271256">
    <property type="component" value="Unassembled WGS sequence"/>
</dbReference>
<dbReference type="RefSeq" id="WP_121450416.1">
    <property type="nucleotide sequence ID" value="NZ_RBWE01000001.1"/>
</dbReference>
<proteinExistence type="predicted"/>
<evidence type="ECO:0000313" key="8">
    <source>
        <dbReference type="Proteomes" id="UP000271256"/>
    </source>
</evidence>
<keyword evidence="8" id="KW-1185">Reference proteome</keyword>
<feature type="transmembrane region" description="Helical" evidence="6">
    <location>
        <begin position="135"/>
        <end position="156"/>
    </location>
</feature>
<feature type="transmembrane region" description="Helical" evidence="6">
    <location>
        <begin position="288"/>
        <end position="313"/>
    </location>
</feature>
<dbReference type="Pfam" id="PF13520">
    <property type="entry name" value="AA_permease_2"/>
    <property type="match status" value="1"/>
</dbReference>
<feature type="transmembrane region" description="Helical" evidence="6">
    <location>
        <begin position="334"/>
        <end position="352"/>
    </location>
</feature>
<dbReference type="Gene3D" id="1.20.1740.10">
    <property type="entry name" value="Amino acid/polyamine transporter I"/>
    <property type="match status" value="1"/>
</dbReference>
<dbReference type="AlphaFoldDB" id="A0A494WRU3"/>
<feature type="transmembrane region" description="Helical" evidence="6">
    <location>
        <begin position="358"/>
        <end position="381"/>
    </location>
</feature>
<keyword evidence="4 6" id="KW-1133">Transmembrane helix</keyword>
<feature type="transmembrane region" description="Helical" evidence="6">
    <location>
        <begin position="430"/>
        <end position="447"/>
    </location>
</feature>
<reference evidence="7 8" key="1">
    <citation type="submission" date="2018-10" db="EMBL/GenBank/DDBJ databases">
        <authorList>
            <person name="Grouzdev D.S."/>
            <person name="Krutkina M.S."/>
            <person name="Tourova T.P."/>
            <person name="Nazina T.N."/>
        </authorList>
    </citation>
    <scope>NUCLEOTIDE SEQUENCE [LARGE SCALE GENOMIC DNA]</scope>
    <source>
        <strain evidence="7 8">435</strain>
    </source>
</reference>
<dbReference type="GO" id="GO:0022857">
    <property type="term" value="F:transmembrane transporter activity"/>
    <property type="evidence" value="ECO:0007669"/>
    <property type="project" value="InterPro"/>
</dbReference>
<feature type="transmembrane region" description="Helical" evidence="6">
    <location>
        <begin position="43"/>
        <end position="64"/>
    </location>
</feature>
<dbReference type="EMBL" id="RBWE01000001">
    <property type="protein sequence ID" value="RKO65969.1"/>
    <property type="molecule type" value="Genomic_DNA"/>
</dbReference>
<dbReference type="OrthoDB" id="178667at2"/>
<accession>A0A494WRU3</accession>
<evidence type="ECO:0000256" key="3">
    <source>
        <dbReference type="ARBA" id="ARBA00022692"/>
    </source>
</evidence>
<comment type="caution">
    <text evidence="7">The sequence shown here is derived from an EMBL/GenBank/DDBJ whole genome shotgun (WGS) entry which is preliminary data.</text>
</comment>
<evidence type="ECO:0000256" key="6">
    <source>
        <dbReference type="SAM" id="Phobius"/>
    </source>
</evidence>
<dbReference type="InterPro" id="IPR050367">
    <property type="entry name" value="APC_superfamily"/>
</dbReference>
<name>A0A494WRU3_9FIRM</name>
<dbReference type="PANTHER" id="PTHR42770">
    <property type="entry name" value="AMINO ACID TRANSPORTER-RELATED"/>
    <property type="match status" value="1"/>
</dbReference>
<dbReference type="PIRSF" id="PIRSF006060">
    <property type="entry name" value="AA_transporter"/>
    <property type="match status" value="1"/>
</dbReference>
<keyword evidence="2" id="KW-1003">Cell membrane</keyword>
<feature type="transmembrane region" description="Helical" evidence="6">
    <location>
        <begin position="237"/>
        <end position="260"/>
    </location>
</feature>
<protein>
    <submittedName>
        <fullName evidence="7">Amino acid permease</fullName>
    </submittedName>
</protein>
<feature type="transmembrane region" description="Helical" evidence="6">
    <location>
        <begin position="197"/>
        <end position="217"/>
    </location>
</feature>
<keyword evidence="5 6" id="KW-0472">Membrane</keyword>
<evidence type="ECO:0000256" key="1">
    <source>
        <dbReference type="ARBA" id="ARBA00004651"/>
    </source>
</evidence>
<feature type="transmembrane region" description="Helical" evidence="6">
    <location>
        <begin position="16"/>
        <end position="37"/>
    </location>
</feature>
<feature type="transmembrane region" description="Helical" evidence="6">
    <location>
        <begin position="163"/>
        <end position="185"/>
    </location>
</feature>
<feature type="transmembrane region" description="Helical" evidence="6">
    <location>
        <begin position="401"/>
        <end position="418"/>
    </location>
</feature>